<feature type="region of interest" description="Disordered" evidence="5">
    <location>
        <begin position="423"/>
        <end position="458"/>
    </location>
</feature>
<comment type="caution">
    <text evidence="7">The sequence shown here is derived from an EMBL/GenBank/DDBJ whole genome shotgun (WGS) entry which is preliminary data.</text>
</comment>
<gene>
    <name evidence="7" type="ORF">Sangu_0587700</name>
</gene>
<dbReference type="Gene3D" id="4.10.280.10">
    <property type="entry name" value="Helix-loop-helix DNA-binding domain"/>
    <property type="match status" value="1"/>
</dbReference>
<dbReference type="PROSITE" id="PS50888">
    <property type="entry name" value="BHLH"/>
    <property type="match status" value="1"/>
</dbReference>
<comment type="subcellular location">
    <subcellularLocation>
        <location evidence="1">Nucleus</location>
    </subcellularLocation>
</comment>
<name>A0AAW2QBB8_9LAMI</name>
<dbReference type="GO" id="GO:0005634">
    <property type="term" value="C:nucleus"/>
    <property type="evidence" value="ECO:0007669"/>
    <property type="project" value="UniProtKB-SubCell"/>
</dbReference>
<dbReference type="InterPro" id="IPR047265">
    <property type="entry name" value="PIF1-like_bHLH"/>
</dbReference>
<reference evidence="7" key="1">
    <citation type="submission" date="2020-06" db="EMBL/GenBank/DDBJ databases">
        <authorList>
            <person name="Li T."/>
            <person name="Hu X."/>
            <person name="Zhang T."/>
            <person name="Song X."/>
            <person name="Zhang H."/>
            <person name="Dai N."/>
            <person name="Sheng W."/>
            <person name="Hou X."/>
            <person name="Wei L."/>
        </authorList>
    </citation>
    <scope>NUCLEOTIDE SEQUENCE</scope>
    <source>
        <strain evidence="7">G01</strain>
        <tissue evidence="7">Leaf</tissue>
    </source>
</reference>
<dbReference type="SUPFAM" id="SSF47459">
    <property type="entry name" value="HLH, helix-loop-helix DNA-binding domain"/>
    <property type="match status" value="1"/>
</dbReference>
<evidence type="ECO:0000313" key="7">
    <source>
        <dbReference type="EMBL" id="KAL0364901.1"/>
    </source>
</evidence>
<evidence type="ECO:0000256" key="2">
    <source>
        <dbReference type="ARBA" id="ARBA00023015"/>
    </source>
</evidence>
<dbReference type="CDD" id="cd11445">
    <property type="entry name" value="bHLH_AtPIF_like"/>
    <property type="match status" value="1"/>
</dbReference>
<keyword evidence="4" id="KW-0539">Nucleus</keyword>
<dbReference type="Pfam" id="PF00010">
    <property type="entry name" value="HLH"/>
    <property type="match status" value="1"/>
</dbReference>
<dbReference type="GO" id="GO:0010017">
    <property type="term" value="P:red or far-red light signaling pathway"/>
    <property type="evidence" value="ECO:0007669"/>
    <property type="project" value="UniProtKB-ARBA"/>
</dbReference>
<feature type="compositionally biased region" description="Basic and acidic residues" evidence="5">
    <location>
        <begin position="444"/>
        <end position="458"/>
    </location>
</feature>
<dbReference type="InterPro" id="IPR011598">
    <property type="entry name" value="bHLH_dom"/>
</dbReference>
<protein>
    <submittedName>
        <fullName evidence="7">Transcription factor PIF3</fullName>
    </submittedName>
</protein>
<feature type="domain" description="BHLH" evidence="6">
    <location>
        <begin position="444"/>
        <end position="493"/>
    </location>
</feature>
<evidence type="ECO:0000259" key="6">
    <source>
        <dbReference type="PROSITE" id="PS50888"/>
    </source>
</evidence>
<dbReference type="GO" id="GO:0046983">
    <property type="term" value="F:protein dimerization activity"/>
    <property type="evidence" value="ECO:0007669"/>
    <property type="project" value="InterPro"/>
</dbReference>
<evidence type="ECO:0000256" key="5">
    <source>
        <dbReference type="SAM" id="MobiDB-lite"/>
    </source>
</evidence>
<evidence type="ECO:0000256" key="4">
    <source>
        <dbReference type="ARBA" id="ARBA00023242"/>
    </source>
</evidence>
<dbReference type="AlphaFoldDB" id="A0AAW2QBB8"/>
<feature type="region of interest" description="Disordered" evidence="5">
    <location>
        <begin position="12"/>
        <end position="32"/>
    </location>
</feature>
<accession>A0AAW2QBB8</accession>
<dbReference type="GO" id="GO:0003700">
    <property type="term" value="F:DNA-binding transcription factor activity"/>
    <property type="evidence" value="ECO:0007669"/>
    <property type="project" value="InterPro"/>
</dbReference>
<organism evidence="7">
    <name type="scientific">Sesamum angustifolium</name>
    <dbReference type="NCBI Taxonomy" id="2727405"/>
    <lineage>
        <taxon>Eukaryota</taxon>
        <taxon>Viridiplantae</taxon>
        <taxon>Streptophyta</taxon>
        <taxon>Embryophyta</taxon>
        <taxon>Tracheophyta</taxon>
        <taxon>Spermatophyta</taxon>
        <taxon>Magnoliopsida</taxon>
        <taxon>eudicotyledons</taxon>
        <taxon>Gunneridae</taxon>
        <taxon>Pentapetalae</taxon>
        <taxon>asterids</taxon>
        <taxon>lamiids</taxon>
        <taxon>Lamiales</taxon>
        <taxon>Pedaliaceae</taxon>
        <taxon>Sesamum</taxon>
    </lineage>
</organism>
<reference evidence="7" key="2">
    <citation type="journal article" date="2024" name="Plant">
        <title>Genomic evolution and insights into agronomic trait innovations of Sesamum species.</title>
        <authorList>
            <person name="Miao H."/>
            <person name="Wang L."/>
            <person name="Qu L."/>
            <person name="Liu H."/>
            <person name="Sun Y."/>
            <person name="Le M."/>
            <person name="Wang Q."/>
            <person name="Wei S."/>
            <person name="Zheng Y."/>
            <person name="Lin W."/>
            <person name="Duan Y."/>
            <person name="Cao H."/>
            <person name="Xiong S."/>
            <person name="Wang X."/>
            <person name="Wei L."/>
            <person name="Li C."/>
            <person name="Ma Q."/>
            <person name="Ju M."/>
            <person name="Zhao R."/>
            <person name="Li G."/>
            <person name="Mu C."/>
            <person name="Tian Q."/>
            <person name="Mei H."/>
            <person name="Zhang T."/>
            <person name="Gao T."/>
            <person name="Zhang H."/>
        </authorList>
    </citation>
    <scope>NUCLEOTIDE SEQUENCE</scope>
    <source>
        <strain evidence="7">G01</strain>
    </source>
</reference>
<dbReference type="EMBL" id="JACGWK010000003">
    <property type="protein sequence ID" value="KAL0364901.1"/>
    <property type="molecule type" value="Genomic_DNA"/>
</dbReference>
<dbReference type="InterPro" id="IPR044273">
    <property type="entry name" value="PIF3-like"/>
</dbReference>
<dbReference type="SMART" id="SM00353">
    <property type="entry name" value="HLH"/>
    <property type="match status" value="1"/>
</dbReference>
<keyword evidence="3" id="KW-0804">Transcription</keyword>
<keyword evidence="2" id="KW-0805">Transcription regulation</keyword>
<sequence>MPLSEFLRLARGKLESSRQKPCPSDPSSRADNSDVVELVWENGQITMQGQSSRVTQSPVRNSFPSNTHRVRDAGVVNSTSARIGKFGGVESILDDMSPVVPSGDLDLSQDDEMVPWLSYPMVDSLPQDYGSDLLPGISGVTTNGLSTQNSFVSVEKRSSCNQTISNSHSGGNTLKASSPKTRPFFSWPPQPSQTSVALGSGVSDIISNSMSNHPDGIYRSPAQGRDVVNDSTSMKMQRQNIGPTTNNSNLLNFSNFTRPAGLVKHNPPNSDGIPASVSSGVERMGVKEKGSAIGSSNPLKPLSLERFNSTQKDIDFHVSSAKLAIANSRQPAVKAPKETYASDRTENLCRETSIKNDKPQIVSNSANSTKAVPDGERTVEPMVASSSVGSGYSADRISCEKAHSSKRKFGDVEESECRSDDIETESVGVKKSTPARGTGSKRSRAAEVHNLSERRRRDRINEKMRALQELIPNCNKADKASMLDEAIEYLKTLQLQVQIMSMGAGLCMPPMMFPTGMQHVHPAHVPHFSPMGVGMGMGMGFGMGMLDMNGGSPGCPVFPVPPMQVPHFPSPMSGPGNFQRIPGPNLPIYGHPGQGLPNSVPRAPVVPLTGQPPVTSAMGSGAFRSGSHNEVSSAAPTLNYEDPVTNKNAQLMCNAEASTSVNHKSNQLQATNGVVDQSAAVQENRQATDATVPEPLTSTTAADTSKEPGSSNILNHVEGIAPIHTTAYLHTWLNVAVVMKLQFCSVWQTRFSYFEENHSRTFYGVVYHQHDSWVEQC</sequence>
<evidence type="ECO:0000256" key="3">
    <source>
        <dbReference type="ARBA" id="ARBA00023163"/>
    </source>
</evidence>
<dbReference type="PANTHER" id="PTHR46807:SF1">
    <property type="entry name" value="TRANSCRIPTION FACTOR PIF3"/>
    <property type="match status" value="1"/>
</dbReference>
<dbReference type="FunFam" id="4.10.280.10:FF:000004">
    <property type="entry name" value="Basic helix-loop-helix transcription factor"/>
    <property type="match status" value="1"/>
</dbReference>
<dbReference type="PANTHER" id="PTHR46807">
    <property type="entry name" value="TRANSCRIPTION FACTOR PIF3"/>
    <property type="match status" value="1"/>
</dbReference>
<evidence type="ECO:0000256" key="1">
    <source>
        <dbReference type="ARBA" id="ARBA00004123"/>
    </source>
</evidence>
<proteinExistence type="predicted"/>
<dbReference type="InterPro" id="IPR036638">
    <property type="entry name" value="HLH_DNA-bd_sf"/>
</dbReference>